<dbReference type="EMBL" id="VJMJ01000070">
    <property type="protein sequence ID" value="KAF0738873.1"/>
    <property type="molecule type" value="Genomic_DNA"/>
</dbReference>
<dbReference type="AlphaFoldDB" id="A0A6G0XF39"/>
<dbReference type="Proteomes" id="UP000481153">
    <property type="component" value="Unassembled WGS sequence"/>
</dbReference>
<proteinExistence type="predicted"/>
<comment type="caution">
    <text evidence="1">The sequence shown here is derived from an EMBL/GenBank/DDBJ whole genome shotgun (WGS) entry which is preliminary data.</text>
</comment>
<evidence type="ECO:0000313" key="2">
    <source>
        <dbReference type="Proteomes" id="UP000481153"/>
    </source>
</evidence>
<sequence>MTSIVTMTSQNLPWALERLYAQLAVKDDDLCLNTAKVGSPVAAAIDTPISDALYLGYGVTKQGKMWQSWKLLAVRSNGEIEEVDGVIELETNKADILPGIQGLLNHDESIKPRAKDAKSKTQSTYHYKLNNRLGDVSALSDNHKYVIDTSMSQDGQFIVVRQDSRFTYAQFRLRGEENASGRLHPLSITTSDEETRSCQHVSRSKIDPFCLI</sequence>
<protein>
    <submittedName>
        <fullName evidence="1">Uncharacterized protein</fullName>
    </submittedName>
</protein>
<accession>A0A6G0XF39</accession>
<evidence type="ECO:0000313" key="1">
    <source>
        <dbReference type="EMBL" id="KAF0738873.1"/>
    </source>
</evidence>
<dbReference type="VEuPathDB" id="FungiDB:AeMF1_015294"/>
<keyword evidence="2" id="KW-1185">Reference proteome</keyword>
<name>A0A6G0XF39_9STRA</name>
<organism evidence="1 2">
    <name type="scientific">Aphanomyces euteiches</name>
    <dbReference type="NCBI Taxonomy" id="100861"/>
    <lineage>
        <taxon>Eukaryota</taxon>
        <taxon>Sar</taxon>
        <taxon>Stramenopiles</taxon>
        <taxon>Oomycota</taxon>
        <taxon>Saprolegniomycetes</taxon>
        <taxon>Saprolegniales</taxon>
        <taxon>Verrucalvaceae</taxon>
        <taxon>Aphanomyces</taxon>
    </lineage>
</organism>
<gene>
    <name evidence="1" type="ORF">Ae201684_005482</name>
</gene>
<reference evidence="1 2" key="1">
    <citation type="submission" date="2019-07" db="EMBL/GenBank/DDBJ databases">
        <title>Genomics analysis of Aphanomyces spp. identifies a new class of oomycete effector associated with host adaptation.</title>
        <authorList>
            <person name="Gaulin E."/>
        </authorList>
    </citation>
    <scope>NUCLEOTIDE SEQUENCE [LARGE SCALE GENOMIC DNA]</scope>
    <source>
        <strain evidence="1 2">ATCC 201684</strain>
    </source>
</reference>